<dbReference type="Pfam" id="PF13692">
    <property type="entry name" value="Glyco_trans_1_4"/>
    <property type="match status" value="1"/>
</dbReference>
<dbReference type="PANTHER" id="PTHR46401">
    <property type="entry name" value="GLYCOSYLTRANSFERASE WBBK-RELATED"/>
    <property type="match status" value="1"/>
</dbReference>
<evidence type="ECO:0000256" key="1">
    <source>
        <dbReference type="ARBA" id="ARBA00022679"/>
    </source>
</evidence>
<evidence type="ECO:0000313" key="2">
    <source>
        <dbReference type="EMBL" id="WOK06286.1"/>
    </source>
</evidence>
<protein>
    <submittedName>
        <fullName evidence="2">Glycosyltransferase family 4 protein</fullName>
        <ecNumber evidence="2">2.4.-.-</ecNumber>
    </submittedName>
</protein>
<keyword evidence="1 2" id="KW-0808">Transferase</keyword>
<sequence>MRSRAPQYAIVGGFLAELKAIFLARINKVHVIHILYTEENYALLSSSRVRKLLLKRIKVIGTVHQPASWWKVKGHLKLLNTLDGIIVLTEHDRQYLESELTKPVVFIPHGVDVDFFCPDENAPKQQNQFQCLFVGNWLRNIDLLVDIIEIAHNSACTFKFNILYPKAKEGDDWRMYQMARFQNVEFLHALSDEELKIQYRKANVLLLPLIDCSANNAILEAMACGLPIVTSDLEPIKSYVTNEFAALLPNKSRNFLAQLEGLATGSMKLNGSAAAKFAATNFGWDNISRKVLHLYQSFDRA</sequence>
<dbReference type="EC" id="2.4.-.-" evidence="2"/>
<dbReference type="RefSeq" id="WP_317489013.1">
    <property type="nucleotide sequence ID" value="NZ_CP136051.1"/>
</dbReference>
<proteinExistence type="predicted"/>
<name>A0ABZ0INI3_9BACT</name>
<reference evidence="2 3" key="1">
    <citation type="journal article" date="2023" name="Microbiol. Resour. Announc.">
        <title>Complete Genome Sequence of Imperialibacter roseus strain P4T.</title>
        <authorList>
            <person name="Tizabi D.R."/>
            <person name="Bachvaroff T."/>
            <person name="Hill R.T."/>
        </authorList>
    </citation>
    <scope>NUCLEOTIDE SEQUENCE [LARGE SCALE GENOMIC DNA]</scope>
    <source>
        <strain evidence="2 3">P4T</strain>
    </source>
</reference>
<organism evidence="2 3">
    <name type="scientific">Imperialibacter roseus</name>
    <dbReference type="NCBI Taxonomy" id="1324217"/>
    <lineage>
        <taxon>Bacteria</taxon>
        <taxon>Pseudomonadati</taxon>
        <taxon>Bacteroidota</taxon>
        <taxon>Cytophagia</taxon>
        <taxon>Cytophagales</taxon>
        <taxon>Flammeovirgaceae</taxon>
        <taxon>Imperialibacter</taxon>
    </lineage>
</organism>
<dbReference type="GO" id="GO:0016757">
    <property type="term" value="F:glycosyltransferase activity"/>
    <property type="evidence" value="ECO:0007669"/>
    <property type="project" value="UniProtKB-KW"/>
</dbReference>
<dbReference type="SUPFAM" id="SSF53756">
    <property type="entry name" value="UDP-Glycosyltransferase/glycogen phosphorylase"/>
    <property type="match status" value="1"/>
</dbReference>
<dbReference type="PANTHER" id="PTHR46401:SF2">
    <property type="entry name" value="GLYCOSYLTRANSFERASE WBBK-RELATED"/>
    <property type="match status" value="1"/>
</dbReference>
<evidence type="ECO:0000313" key="3">
    <source>
        <dbReference type="Proteomes" id="UP001302349"/>
    </source>
</evidence>
<keyword evidence="2" id="KW-0328">Glycosyltransferase</keyword>
<dbReference type="Proteomes" id="UP001302349">
    <property type="component" value="Chromosome"/>
</dbReference>
<dbReference type="Gene3D" id="3.40.50.2000">
    <property type="entry name" value="Glycogen Phosphorylase B"/>
    <property type="match status" value="2"/>
</dbReference>
<dbReference type="CDD" id="cd03801">
    <property type="entry name" value="GT4_PimA-like"/>
    <property type="match status" value="1"/>
</dbReference>
<accession>A0ABZ0INI3</accession>
<gene>
    <name evidence="2" type="ORF">RT717_24740</name>
</gene>
<keyword evidence="3" id="KW-1185">Reference proteome</keyword>
<dbReference type="EMBL" id="CP136051">
    <property type="protein sequence ID" value="WOK06286.1"/>
    <property type="molecule type" value="Genomic_DNA"/>
</dbReference>